<feature type="transmembrane region" description="Helical" evidence="5">
    <location>
        <begin position="448"/>
        <end position="469"/>
    </location>
</feature>
<feature type="transmembrane region" description="Helical" evidence="5">
    <location>
        <begin position="280"/>
        <end position="303"/>
    </location>
</feature>
<evidence type="ECO:0000256" key="1">
    <source>
        <dbReference type="ARBA" id="ARBA00004141"/>
    </source>
</evidence>
<feature type="transmembrane region" description="Helical" evidence="5">
    <location>
        <begin position="359"/>
        <end position="382"/>
    </location>
</feature>
<dbReference type="PANTHER" id="PTHR12308:SF73">
    <property type="entry name" value="ANOCTAMIN"/>
    <property type="match status" value="1"/>
</dbReference>
<keyword evidence="3 5" id="KW-1133">Transmembrane helix</keyword>
<keyword evidence="2 5" id="KW-0812">Transmembrane</keyword>
<evidence type="ECO:0000259" key="6">
    <source>
        <dbReference type="Pfam" id="PF04547"/>
    </source>
</evidence>
<dbReference type="GO" id="GO:0005254">
    <property type="term" value="F:chloride channel activity"/>
    <property type="evidence" value="ECO:0007669"/>
    <property type="project" value="TreeGrafter"/>
</dbReference>
<dbReference type="OrthoDB" id="296386at2759"/>
<accession>A0A1V9YY35</accession>
<evidence type="ECO:0000313" key="7">
    <source>
        <dbReference type="EMBL" id="OQR90553.1"/>
    </source>
</evidence>
<keyword evidence="8" id="KW-1185">Reference proteome</keyword>
<dbReference type="Pfam" id="PF04547">
    <property type="entry name" value="Anoctamin"/>
    <property type="match status" value="1"/>
</dbReference>
<dbReference type="AlphaFoldDB" id="A0A1V9YY35"/>
<proteinExistence type="predicted"/>
<dbReference type="GO" id="GO:0016020">
    <property type="term" value="C:membrane"/>
    <property type="evidence" value="ECO:0007669"/>
    <property type="project" value="UniProtKB-SubCell"/>
</dbReference>
<protein>
    <submittedName>
        <fullName evidence="7">Anoctamin</fullName>
    </submittedName>
</protein>
<dbReference type="Proteomes" id="UP000243217">
    <property type="component" value="Unassembled WGS sequence"/>
</dbReference>
<organism evidence="7 8">
    <name type="scientific">Thraustotheca clavata</name>
    <dbReference type="NCBI Taxonomy" id="74557"/>
    <lineage>
        <taxon>Eukaryota</taxon>
        <taxon>Sar</taxon>
        <taxon>Stramenopiles</taxon>
        <taxon>Oomycota</taxon>
        <taxon>Saprolegniomycetes</taxon>
        <taxon>Saprolegniales</taxon>
        <taxon>Achlyaceae</taxon>
        <taxon>Thraustotheca</taxon>
    </lineage>
</organism>
<evidence type="ECO:0000256" key="3">
    <source>
        <dbReference type="ARBA" id="ARBA00022989"/>
    </source>
</evidence>
<feature type="transmembrane region" description="Helical" evidence="5">
    <location>
        <begin position="605"/>
        <end position="630"/>
    </location>
</feature>
<feature type="transmembrane region" description="Helical" evidence="5">
    <location>
        <begin position="489"/>
        <end position="508"/>
    </location>
</feature>
<evidence type="ECO:0000256" key="2">
    <source>
        <dbReference type="ARBA" id="ARBA00022692"/>
    </source>
</evidence>
<evidence type="ECO:0000313" key="8">
    <source>
        <dbReference type="Proteomes" id="UP000243217"/>
    </source>
</evidence>
<comment type="caution">
    <text evidence="7">The sequence shown here is derived from an EMBL/GenBank/DDBJ whole genome shotgun (WGS) entry which is preliminary data.</text>
</comment>
<feature type="transmembrane region" description="Helical" evidence="5">
    <location>
        <begin position="650"/>
        <end position="670"/>
    </location>
</feature>
<feature type="transmembrane region" description="Helical" evidence="5">
    <location>
        <begin position="231"/>
        <end position="256"/>
    </location>
</feature>
<evidence type="ECO:0000256" key="5">
    <source>
        <dbReference type="SAM" id="Phobius"/>
    </source>
</evidence>
<sequence>MEKTPLSAPIEDQWSYAMVFPHNEATVDSTTRTLRPHALEILGRLYSAGIETKLFVSESVSADSQTPSMVICKLRTSEEFLLSEAARINLPMQMDPVKLREIATNGFVGTDGRVIDPFAIAQLKTDKYHPYEHIHMKYDFAPHAQKLYHRRSDNHFFSSTKRLMLLESLIVNVARLNLEQLKADGIILDCFPLHDEVELPVLRAEMTSMVYTTWNAPVLAMKNYFGCKIGLYFAYLVYYSNWLLVAGIAGLTVFMLEACLKTPLLHYVVKNGTSTAEQTIYVVQVYTIPIFGAFIVLWATLFLEGWKRKNSILALEWGTTNIEQVEQLRPQFQGVEAHCSITGAKIKYFSDSEKFWRQLVSWTVLFLLIIIDLAIVALVFYLRYYLMNQHPTWFTINFSGHVVSFSSPICSFVNVFQMNIMYRIYDRISLTMNEYENHATDTEYESHYLIKSIVFNFVNSYAALIYVAMMKKYVEGRCWEEDCFWELRYSLIIIYGVQIVIGNIKEIWIPRLYNKFVGHRSIAMTEIEMKSPVEQQFLKTEYGWKGTFDDTLEMILQFGYSTFFVIAFPLTPLLSYINNVLEIRIDSFRLTNDCRRPVPRNADSLGLWVDVLENMVTFSIITNAFVIFYTHGYLSDIMDVYVWRDVNRPYWDLALFVAFVTTVLLFRACLAMMINDVPAYVDKQLKRQAFLVSKVLDQVVADNDVAKLRELTAADLKAINVIEDEDTSSSATYGSMRFVV</sequence>
<evidence type="ECO:0000256" key="4">
    <source>
        <dbReference type="ARBA" id="ARBA00023136"/>
    </source>
</evidence>
<dbReference type="InterPro" id="IPR007632">
    <property type="entry name" value="Anoctamin"/>
</dbReference>
<dbReference type="InterPro" id="IPR049452">
    <property type="entry name" value="Anoctamin_TM"/>
</dbReference>
<keyword evidence="4 5" id="KW-0472">Membrane</keyword>
<feature type="transmembrane region" description="Helical" evidence="5">
    <location>
        <begin position="402"/>
        <end position="422"/>
    </location>
</feature>
<reference evidence="7 8" key="1">
    <citation type="journal article" date="2014" name="Genome Biol. Evol.">
        <title>The secreted proteins of Achlya hypogyna and Thraustotheca clavata identify the ancestral oomycete secretome and reveal gene acquisitions by horizontal gene transfer.</title>
        <authorList>
            <person name="Misner I."/>
            <person name="Blouin N."/>
            <person name="Leonard G."/>
            <person name="Richards T.A."/>
            <person name="Lane C.E."/>
        </authorList>
    </citation>
    <scope>NUCLEOTIDE SEQUENCE [LARGE SCALE GENOMIC DNA]</scope>
    <source>
        <strain evidence="7 8">ATCC 34112</strain>
    </source>
</reference>
<comment type="subcellular location">
    <subcellularLocation>
        <location evidence="1">Membrane</location>
        <topology evidence="1">Multi-pass membrane protein</topology>
    </subcellularLocation>
</comment>
<feature type="domain" description="Anoctamin transmembrane" evidence="6">
    <location>
        <begin position="222"/>
        <end position="688"/>
    </location>
</feature>
<gene>
    <name evidence="7" type="ORF">THRCLA_09288</name>
</gene>
<dbReference type="EMBL" id="JNBS01002522">
    <property type="protein sequence ID" value="OQR90553.1"/>
    <property type="molecule type" value="Genomic_DNA"/>
</dbReference>
<dbReference type="PANTHER" id="PTHR12308">
    <property type="entry name" value="ANOCTAMIN"/>
    <property type="match status" value="1"/>
</dbReference>
<name>A0A1V9YY35_9STRA</name>